<gene>
    <name evidence="1" type="ORF">E3U43_012281</name>
</gene>
<dbReference type="EMBL" id="CM011675">
    <property type="protein sequence ID" value="TMS22016.1"/>
    <property type="molecule type" value="Genomic_DNA"/>
</dbReference>
<keyword evidence="2" id="KW-1185">Reference proteome</keyword>
<dbReference type="Proteomes" id="UP000793456">
    <property type="component" value="Chromosome II"/>
</dbReference>
<comment type="caution">
    <text evidence="1">The sequence shown here is derived from an EMBL/GenBank/DDBJ whole genome shotgun (WGS) entry which is preliminary data.</text>
</comment>
<evidence type="ECO:0000313" key="1">
    <source>
        <dbReference type="EMBL" id="TMS22016.1"/>
    </source>
</evidence>
<accession>A0ACD3RR82</accession>
<organism evidence="1 2">
    <name type="scientific">Larimichthys crocea</name>
    <name type="common">Large yellow croaker</name>
    <name type="synonym">Pseudosciaena crocea</name>
    <dbReference type="NCBI Taxonomy" id="215358"/>
    <lineage>
        <taxon>Eukaryota</taxon>
        <taxon>Metazoa</taxon>
        <taxon>Chordata</taxon>
        <taxon>Craniata</taxon>
        <taxon>Vertebrata</taxon>
        <taxon>Euteleostomi</taxon>
        <taxon>Actinopterygii</taxon>
        <taxon>Neopterygii</taxon>
        <taxon>Teleostei</taxon>
        <taxon>Neoteleostei</taxon>
        <taxon>Acanthomorphata</taxon>
        <taxon>Eupercaria</taxon>
        <taxon>Sciaenidae</taxon>
        <taxon>Larimichthys</taxon>
    </lineage>
</organism>
<proteinExistence type="predicted"/>
<name>A0ACD3RR82_LARCR</name>
<protein>
    <submittedName>
        <fullName evidence="1">Uncharacterized protein</fullName>
    </submittedName>
</protein>
<sequence length="173" mass="18741">MEEAEAMSCDLIISYHPPLFRPIKRLVQKDWKQRIAIRAVEAGIAIFSPHTSWDSVKGGVNDWLVGGLGSGQVSVLSQAISSASHSHKLEFVVKSTEELNAVMEELKACDGGTTLEQSVTRPDSSGIHVSVTCSDSAADAQCPDSVTTQRSQLVPHHPEVRKASSPRPWPRAT</sequence>
<reference evidence="1" key="1">
    <citation type="submission" date="2018-11" db="EMBL/GenBank/DDBJ databases">
        <title>The sequence and de novo assembly of Larimichthys crocea genome using PacBio and Hi-C technologies.</title>
        <authorList>
            <person name="Xu P."/>
            <person name="Chen B."/>
            <person name="Zhou Z."/>
            <person name="Ke Q."/>
            <person name="Wu Y."/>
            <person name="Bai H."/>
            <person name="Pu F."/>
        </authorList>
    </citation>
    <scope>NUCLEOTIDE SEQUENCE</scope>
    <source>
        <tissue evidence="1">Muscle</tissue>
    </source>
</reference>
<evidence type="ECO:0000313" key="2">
    <source>
        <dbReference type="Proteomes" id="UP000793456"/>
    </source>
</evidence>